<evidence type="ECO:0000313" key="1">
    <source>
        <dbReference type="EMBL" id="SDK95395.1"/>
    </source>
</evidence>
<gene>
    <name evidence="1" type="ORF">SAMN05216186_11295</name>
</gene>
<dbReference type="PROSITE" id="PS51257">
    <property type="entry name" value="PROKAR_LIPOPROTEIN"/>
    <property type="match status" value="1"/>
</dbReference>
<sequence length="141" mass="16061">MRGFSVSFILIGLLALSGCGLLMPRPDPNQAWVDLDPAHASRLHAAEVDERPWDDRRYFQVPPGAHELGMRYQFEVSGDDIGLDSQPHQRDCRLRLRYDSFGAGQRYRLQAGQVGFRAWVKLYDQDDRLLARGQEMRCGGV</sequence>
<keyword evidence="2" id="KW-1185">Reference proteome</keyword>
<reference evidence="1 2" key="1">
    <citation type="submission" date="2016-10" db="EMBL/GenBank/DDBJ databases">
        <authorList>
            <person name="de Groot N.N."/>
        </authorList>
    </citation>
    <scope>NUCLEOTIDE SEQUENCE [LARGE SCALE GENOMIC DNA]</scope>
    <source>
        <strain evidence="1 2">JCM 21544</strain>
    </source>
</reference>
<proteinExistence type="predicted"/>
<dbReference type="RefSeq" id="WP_084339016.1">
    <property type="nucleotide sequence ID" value="NZ_CBKZNZ010000122.1"/>
</dbReference>
<dbReference type="Proteomes" id="UP000198706">
    <property type="component" value="Unassembled WGS sequence"/>
</dbReference>
<evidence type="ECO:0000313" key="2">
    <source>
        <dbReference type="Proteomes" id="UP000198706"/>
    </source>
</evidence>
<protein>
    <recommendedName>
        <fullName evidence="3">Lipoprotein</fullName>
    </recommendedName>
</protein>
<dbReference type="OrthoDB" id="6997359at2"/>
<accession>A0A1G9G436</accession>
<dbReference type="STRING" id="137658.SAMN05216186_11295"/>
<dbReference type="EMBL" id="FNFD01000012">
    <property type="protein sequence ID" value="SDK95395.1"/>
    <property type="molecule type" value="Genomic_DNA"/>
</dbReference>
<name>A0A1G9G436_9PSED</name>
<dbReference type="AlphaFoldDB" id="A0A1G9G436"/>
<evidence type="ECO:0008006" key="3">
    <source>
        <dbReference type="Google" id="ProtNLM"/>
    </source>
</evidence>
<organism evidence="1 2">
    <name type="scientific">Pseudomonas indica</name>
    <dbReference type="NCBI Taxonomy" id="137658"/>
    <lineage>
        <taxon>Bacteria</taxon>
        <taxon>Pseudomonadati</taxon>
        <taxon>Pseudomonadota</taxon>
        <taxon>Gammaproteobacteria</taxon>
        <taxon>Pseudomonadales</taxon>
        <taxon>Pseudomonadaceae</taxon>
        <taxon>Pseudomonas</taxon>
    </lineage>
</organism>